<comment type="subcellular location">
    <subcellularLocation>
        <location evidence="1">Membrane</location>
        <topology evidence="1">Multi-pass membrane protein</topology>
    </subcellularLocation>
</comment>
<dbReference type="InterPro" id="IPR035952">
    <property type="entry name" value="Rhomboid-like_sf"/>
</dbReference>
<feature type="transmembrane region" description="Helical" evidence="6">
    <location>
        <begin position="158"/>
        <end position="176"/>
    </location>
</feature>
<evidence type="ECO:0000256" key="2">
    <source>
        <dbReference type="ARBA" id="ARBA00022692"/>
    </source>
</evidence>
<dbReference type="SMART" id="SM01160">
    <property type="entry name" value="DUF1751"/>
    <property type="match status" value="1"/>
</dbReference>
<sequence>MAYRDSYGGFGGVSVTPWVKRLLIANTAVFLALFIMDLIPATRGFTPLYLAFRPRSFITQPWTLVTYSFVHAGIWHLLGNMLTLFFFGPPLEERWGGRGFLKYYAVAVLGGALLSAALYPVDPAAAIVGASAGTLGLMLAFAMIWPDMLIHIWGIFPVKAKWLVAGLAVINLMMAVSPGSNGTAVLAHLGGMAAGFLLLKSPWAPPAWGEMASVVSRGQPVRRGGALVPWTPRKAEAPRAPAGTATQARPAATGRKKAASAERELLDDVDRILDKISSQGLASLTEDERQRLDEVSRRYRTN</sequence>
<feature type="transmembrane region" description="Helical" evidence="6">
    <location>
        <begin position="62"/>
        <end position="88"/>
    </location>
</feature>
<name>A0A841H545_9BACT</name>
<dbReference type="PANTHER" id="PTHR43066:SF11">
    <property type="entry name" value="PEPTIDASE S54 RHOMBOID DOMAIN-CONTAINING PROTEIN"/>
    <property type="match status" value="1"/>
</dbReference>
<evidence type="ECO:0000256" key="5">
    <source>
        <dbReference type="SAM" id="MobiDB-lite"/>
    </source>
</evidence>
<keyword evidence="3 6" id="KW-1133">Transmembrane helix</keyword>
<gene>
    <name evidence="9" type="ORF">HNQ61_004555</name>
</gene>
<feature type="domain" description="Peptidase S54 rhomboid" evidence="7">
    <location>
        <begin position="60"/>
        <end position="198"/>
    </location>
</feature>
<evidence type="ECO:0000259" key="7">
    <source>
        <dbReference type="Pfam" id="PF01694"/>
    </source>
</evidence>
<dbReference type="Gene3D" id="1.20.1540.10">
    <property type="entry name" value="Rhomboid-like"/>
    <property type="match status" value="1"/>
</dbReference>
<dbReference type="AlphaFoldDB" id="A0A841H545"/>
<evidence type="ECO:0000313" key="10">
    <source>
        <dbReference type="Proteomes" id="UP000582837"/>
    </source>
</evidence>
<feature type="region of interest" description="Disordered" evidence="5">
    <location>
        <begin position="225"/>
        <end position="260"/>
    </location>
</feature>
<accession>A0A841H545</accession>
<dbReference type="InterPro" id="IPR022764">
    <property type="entry name" value="Peptidase_S54_rhomboid_dom"/>
</dbReference>
<evidence type="ECO:0000256" key="3">
    <source>
        <dbReference type="ARBA" id="ARBA00022989"/>
    </source>
</evidence>
<dbReference type="GO" id="GO:0006508">
    <property type="term" value="P:proteolysis"/>
    <property type="evidence" value="ECO:0007669"/>
    <property type="project" value="UniProtKB-KW"/>
</dbReference>
<keyword evidence="9" id="KW-0645">Protease</keyword>
<dbReference type="GO" id="GO:0004252">
    <property type="term" value="F:serine-type endopeptidase activity"/>
    <property type="evidence" value="ECO:0007669"/>
    <property type="project" value="InterPro"/>
</dbReference>
<evidence type="ECO:0000259" key="8">
    <source>
        <dbReference type="Pfam" id="PF20216"/>
    </source>
</evidence>
<dbReference type="PANTHER" id="PTHR43066">
    <property type="entry name" value="RHOMBOID-RELATED PROTEIN"/>
    <property type="match status" value="1"/>
</dbReference>
<dbReference type="GO" id="GO:0016020">
    <property type="term" value="C:membrane"/>
    <property type="evidence" value="ECO:0007669"/>
    <property type="project" value="UniProtKB-SubCell"/>
</dbReference>
<dbReference type="SUPFAM" id="SSF144091">
    <property type="entry name" value="Rhomboid-like"/>
    <property type="match status" value="1"/>
</dbReference>
<keyword evidence="4 6" id="KW-0472">Membrane</keyword>
<protein>
    <submittedName>
        <fullName evidence="9">Membrane associated rhomboid family serine protease</fullName>
    </submittedName>
</protein>
<evidence type="ECO:0000256" key="6">
    <source>
        <dbReference type="SAM" id="Phobius"/>
    </source>
</evidence>
<dbReference type="InterPro" id="IPR046483">
    <property type="entry name" value="DUF6576"/>
</dbReference>
<dbReference type="Proteomes" id="UP000582837">
    <property type="component" value="Unassembled WGS sequence"/>
</dbReference>
<feature type="transmembrane region" description="Helical" evidence="6">
    <location>
        <begin position="21"/>
        <end position="42"/>
    </location>
</feature>
<dbReference type="RefSeq" id="WP_170036990.1">
    <property type="nucleotide sequence ID" value="NZ_JABDTL010000002.1"/>
</dbReference>
<proteinExistence type="predicted"/>
<evidence type="ECO:0000256" key="1">
    <source>
        <dbReference type="ARBA" id="ARBA00004141"/>
    </source>
</evidence>
<feature type="transmembrane region" description="Helical" evidence="6">
    <location>
        <begin position="125"/>
        <end position="146"/>
    </location>
</feature>
<keyword evidence="9" id="KW-0378">Hydrolase</keyword>
<comment type="caution">
    <text evidence="9">The sequence shown here is derived from an EMBL/GenBank/DDBJ whole genome shotgun (WGS) entry which is preliminary data.</text>
</comment>
<evidence type="ECO:0000313" key="9">
    <source>
        <dbReference type="EMBL" id="MBB6072889.1"/>
    </source>
</evidence>
<feature type="transmembrane region" description="Helical" evidence="6">
    <location>
        <begin position="100"/>
        <end position="119"/>
    </location>
</feature>
<keyword evidence="2 6" id="KW-0812">Transmembrane</keyword>
<organism evidence="9 10">
    <name type="scientific">Longimicrobium terrae</name>
    <dbReference type="NCBI Taxonomy" id="1639882"/>
    <lineage>
        <taxon>Bacteria</taxon>
        <taxon>Pseudomonadati</taxon>
        <taxon>Gemmatimonadota</taxon>
        <taxon>Longimicrobiia</taxon>
        <taxon>Longimicrobiales</taxon>
        <taxon>Longimicrobiaceae</taxon>
        <taxon>Longimicrobium</taxon>
    </lineage>
</organism>
<dbReference type="Pfam" id="PF20216">
    <property type="entry name" value="DUF6576"/>
    <property type="match status" value="1"/>
</dbReference>
<keyword evidence="10" id="KW-1185">Reference proteome</keyword>
<dbReference type="Pfam" id="PF01694">
    <property type="entry name" value="Rhomboid"/>
    <property type="match status" value="1"/>
</dbReference>
<feature type="domain" description="DUF6576" evidence="8">
    <location>
        <begin position="268"/>
        <end position="298"/>
    </location>
</feature>
<evidence type="ECO:0000256" key="4">
    <source>
        <dbReference type="ARBA" id="ARBA00023136"/>
    </source>
</evidence>
<dbReference type="EMBL" id="JACHIA010000019">
    <property type="protein sequence ID" value="MBB6072889.1"/>
    <property type="molecule type" value="Genomic_DNA"/>
</dbReference>
<reference evidence="9 10" key="1">
    <citation type="submission" date="2020-08" db="EMBL/GenBank/DDBJ databases">
        <title>Genomic Encyclopedia of Type Strains, Phase IV (KMG-IV): sequencing the most valuable type-strain genomes for metagenomic binning, comparative biology and taxonomic classification.</title>
        <authorList>
            <person name="Goeker M."/>
        </authorList>
    </citation>
    <scope>NUCLEOTIDE SEQUENCE [LARGE SCALE GENOMIC DNA]</scope>
    <source>
        <strain evidence="9 10">DSM 29007</strain>
    </source>
</reference>